<feature type="compositionally biased region" description="Polar residues" evidence="1">
    <location>
        <begin position="257"/>
        <end position="268"/>
    </location>
</feature>
<sequence>MRRRAALKLAGLACAASLVALILVSNTREHPRVTCTGHTCDEPFLKSPKDFSDRETSKNAESRFSPSQYTQNDFASGQDIFGRSTGNPGVGDLAQARTGVTVGANAGKVLDLTQFLQRNTGKEQIAKVEGHLHGYGGEEKGVHPGKEPNETVQDHLHGNVGQENGISAGKEEGVKVEGHLRGNADQEKEINVEASDKPMGDHVTDRAKSYLEKLGVIKNLGEGARPLKSRKDLYSWRLKAPGAGNRNPAEQAPGTAQKVQISNKTGSVSGPERNGTAKIGAESTVSGDGSLGGGFGHLRDGSLQTGVAAAERATTNKAESAAGKQAGLRATNDDTNAVRDVNSQGKDAGSVKDSVGAAESSNAQNPQSILRAAAAPAENPTSPAQGAGANSTEADPRNTSVPVLGKPSRPVGNSSVNNKDTAKSGGADSRSPTHRPGETVGNLLQRAGVITDQTNQTRGGEGEEGAAVAAPVGSDSAKSDPDTDRRKVCPEFTGGQGMSCSSWPAPTP</sequence>
<feature type="region of interest" description="Disordered" evidence="1">
    <location>
        <begin position="239"/>
        <end position="508"/>
    </location>
</feature>
<feature type="compositionally biased region" description="Polar residues" evidence="1">
    <location>
        <begin position="62"/>
        <end position="75"/>
    </location>
</feature>
<proteinExistence type="predicted"/>
<dbReference type="Proteomes" id="UP000271974">
    <property type="component" value="Unassembled WGS sequence"/>
</dbReference>
<dbReference type="EMBL" id="RQTK01000683">
    <property type="protein sequence ID" value="RUS76167.1"/>
    <property type="molecule type" value="Genomic_DNA"/>
</dbReference>
<feature type="compositionally biased region" description="Polar residues" evidence="1">
    <location>
        <begin position="498"/>
        <end position="508"/>
    </location>
</feature>
<feature type="compositionally biased region" description="Polar residues" evidence="1">
    <location>
        <begin position="359"/>
        <end position="368"/>
    </location>
</feature>
<feature type="region of interest" description="Disordered" evidence="1">
    <location>
        <begin position="46"/>
        <end position="88"/>
    </location>
</feature>
<accession>A0A3S0ZF51</accession>
<keyword evidence="4" id="KW-1185">Reference proteome</keyword>
<feature type="compositionally biased region" description="Polar residues" evidence="1">
    <location>
        <begin position="379"/>
        <end position="401"/>
    </location>
</feature>
<feature type="signal peptide" evidence="2">
    <location>
        <begin position="1"/>
        <end position="21"/>
    </location>
</feature>
<evidence type="ECO:0000256" key="1">
    <source>
        <dbReference type="SAM" id="MobiDB-lite"/>
    </source>
</evidence>
<keyword evidence="2" id="KW-0732">Signal</keyword>
<dbReference type="AlphaFoldDB" id="A0A3S0ZF51"/>
<protein>
    <submittedName>
        <fullName evidence="3">Uncharacterized protein</fullName>
    </submittedName>
</protein>
<evidence type="ECO:0000256" key="2">
    <source>
        <dbReference type="SAM" id="SignalP"/>
    </source>
</evidence>
<comment type="caution">
    <text evidence="3">The sequence shown here is derived from an EMBL/GenBank/DDBJ whole genome shotgun (WGS) entry which is preliminary data.</text>
</comment>
<organism evidence="3 4">
    <name type="scientific">Elysia chlorotica</name>
    <name type="common">Eastern emerald elysia</name>
    <name type="synonym">Sea slug</name>
    <dbReference type="NCBI Taxonomy" id="188477"/>
    <lineage>
        <taxon>Eukaryota</taxon>
        <taxon>Metazoa</taxon>
        <taxon>Spiralia</taxon>
        <taxon>Lophotrochozoa</taxon>
        <taxon>Mollusca</taxon>
        <taxon>Gastropoda</taxon>
        <taxon>Heterobranchia</taxon>
        <taxon>Euthyneura</taxon>
        <taxon>Panpulmonata</taxon>
        <taxon>Sacoglossa</taxon>
        <taxon>Placobranchoidea</taxon>
        <taxon>Plakobranchidae</taxon>
        <taxon>Elysia</taxon>
    </lineage>
</organism>
<evidence type="ECO:0000313" key="3">
    <source>
        <dbReference type="EMBL" id="RUS76167.1"/>
    </source>
</evidence>
<evidence type="ECO:0000313" key="4">
    <source>
        <dbReference type="Proteomes" id="UP000271974"/>
    </source>
</evidence>
<feature type="compositionally biased region" description="Basic and acidic residues" evidence="1">
    <location>
        <begin position="477"/>
        <end position="489"/>
    </location>
</feature>
<feature type="region of interest" description="Disordered" evidence="1">
    <location>
        <begin position="183"/>
        <end position="202"/>
    </location>
</feature>
<reference evidence="3 4" key="1">
    <citation type="submission" date="2019-01" db="EMBL/GenBank/DDBJ databases">
        <title>A draft genome assembly of the solar-powered sea slug Elysia chlorotica.</title>
        <authorList>
            <person name="Cai H."/>
            <person name="Li Q."/>
            <person name="Fang X."/>
            <person name="Li J."/>
            <person name="Curtis N.E."/>
            <person name="Altenburger A."/>
            <person name="Shibata T."/>
            <person name="Feng M."/>
            <person name="Maeda T."/>
            <person name="Schwartz J.A."/>
            <person name="Shigenobu S."/>
            <person name="Lundholm N."/>
            <person name="Nishiyama T."/>
            <person name="Yang H."/>
            <person name="Hasebe M."/>
            <person name="Li S."/>
            <person name="Pierce S.K."/>
            <person name="Wang J."/>
        </authorList>
    </citation>
    <scope>NUCLEOTIDE SEQUENCE [LARGE SCALE GENOMIC DNA]</scope>
    <source>
        <strain evidence="3">EC2010</strain>
        <tissue evidence="3">Whole organism of an adult</tissue>
    </source>
</reference>
<gene>
    <name evidence="3" type="ORF">EGW08_016079</name>
</gene>
<feature type="chain" id="PRO_5018766128" evidence="2">
    <location>
        <begin position="22"/>
        <end position="508"/>
    </location>
</feature>
<name>A0A3S0ZF51_ELYCH</name>
<feature type="compositionally biased region" description="Basic and acidic residues" evidence="1">
    <location>
        <begin position="46"/>
        <end position="61"/>
    </location>
</feature>